<feature type="chain" id="PRO_5003406559" evidence="1">
    <location>
        <begin position="20"/>
        <end position="81"/>
    </location>
</feature>
<proteinExistence type="predicted"/>
<dbReference type="AlphaFoldDB" id="G0NZV6"/>
<organism evidence="3">
    <name type="scientific">Caenorhabditis brenneri</name>
    <name type="common">Nematode worm</name>
    <dbReference type="NCBI Taxonomy" id="135651"/>
    <lineage>
        <taxon>Eukaryota</taxon>
        <taxon>Metazoa</taxon>
        <taxon>Ecdysozoa</taxon>
        <taxon>Nematoda</taxon>
        <taxon>Chromadorea</taxon>
        <taxon>Rhabditida</taxon>
        <taxon>Rhabditina</taxon>
        <taxon>Rhabditomorpha</taxon>
        <taxon>Rhabditoidea</taxon>
        <taxon>Rhabditidae</taxon>
        <taxon>Peloderinae</taxon>
        <taxon>Caenorhabditis</taxon>
    </lineage>
</organism>
<dbReference type="Proteomes" id="UP000008068">
    <property type="component" value="Unassembled WGS sequence"/>
</dbReference>
<reference evidence="3" key="1">
    <citation type="submission" date="2011-07" db="EMBL/GenBank/DDBJ databases">
        <authorList>
            <consortium name="Caenorhabditis brenneri Sequencing and Analysis Consortium"/>
            <person name="Wilson R.K."/>
        </authorList>
    </citation>
    <scope>NUCLEOTIDE SEQUENCE [LARGE SCALE GENOMIC DNA]</scope>
    <source>
        <strain evidence="3">PB2801</strain>
    </source>
</reference>
<feature type="signal peptide" evidence="1">
    <location>
        <begin position="1"/>
        <end position="19"/>
    </location>
</feature>
<name>G0NZV6_CAEBE</name>
<protein>
    <submittedName>
        <fullName evidence="2">Uncharacterized protein</fullName>
    </submittedName>
</protein>
<dbReference type="EMBL" id="GL379993">
    <property type="protein sequence ID" value="EGT41319.1"/>
    <property type="molecule type" value="Genomic_DNA"/>
</dbReference>
<sequence length="81" mass="9646">MKLFLLLLPLSFLVVSVTAQLEKKEIVITETTDMNEIEAWHEYSLTCNHEKCKTTCEEDYKRESECRTTYVFMKTCWCIQK</sequence>
<evidence type="ECO:0000313" key="2">
    <source>
        <dbReference type="EMBL" id="EGT41319.1"/>
    </source>
</evidence>
<evidence type="ECO:0000256" key="1">
    <source>
        <dbReference type="SAM" id="SignalP"/>
    </source>
</evidence>
<keyword evidence="3" id="KW-1185">Reference proteome</keyword>
<dbReference type="HOGENOM" id="CLU_2575962_0_0_1"/>
<gene>
    <name evidence="2" type="ORF">CAEBREN_10244</name>
</gene>
<keyword evidence="1" id="KW-0732">Signal</keyword>
<dbReference type="InParanoid" id="G0NZV6"/>
<evidence type="ECO:0000313" key="3">
    <source>
        <dbReference type="Proteomes" id="UP000008068"/>
    </source>
</evidence>
<accession>G0NZV6</accession>